<protein>
    <submittedName>
        <fullName evidence="8">QacE family quaternary ammonium compound efflux SMR transporter</fullName>
    </submittedName>
</protein>
<evidence type="ECO:0000256" key="7">
    <source>
        <dbReference type="RuleBase" id="RU003942"/>
    </source>
</evidence>
<dbReference type="PANTHER" id="PTHR30561">
    <property type="entry name" value="SMR FAMILY PROTON-DEPENDENT DRUG EFFLUX TRANSPORTER SUGE"/>
    <property type="match status" value="1"/>
</dbReference>
<evidence type="ECO:0000256" key="1">
    <source>
        <dbReference type="ARBA" id="ARBA00004651"/>
    </source>
</evidence>
<evidence type="ECO:0000313" key="9">
    <source>
        <dbReference type="Proteomes" id="UP000468327"/>
    </source>
</evidence>
<dbReference type="GO" id="GO:0005886">
    <property type="term" value="C:plasma membrane"/>
    <property type="evidence" value="ECO:0007669"/>
    <property type="project" value="UniProtKB-SubCell"/>
</dbReference>
<sequence length="126" mass="12911">MNAIAERIDRINPYALLGASIALEVAGATLMKLSEGFSLLPFTLATAACYLATFALLTFTLKHLPLGLAYGIWGGVGTVGTAVIGIALFGDPFGWATCLGLALVVGGIVLLNQGSKEAEAKETVGV</sequence>
<comment type="subcellular location">
    <subcellularLocation>
        <location evidence="1 7">Cell membrane</location>
        <topology evidence="1 7">Multi-pass membrane protein</topology>
    </subcellularLocation>
</comment>
<dbReference type="InterPro" id="IPR000390">
    <property type="entry name" value="Small_drug/metabolite_transptr"/>
</dbReference>
<evidence type="ECO:0000256" key="2">
    <source>
        <dbReference type="ARBA" id="ARBA00022448"/>
    </source>
</evidence>
<organism evidence="8 9">
    <name type="scientific">Gordonibacter urolithinfaciens</name>
    <dbReference type="NCBI Taxonomy" id="1335613"/>
    <lineage>
        <taxon>Bacteria</taxon>
        <taxon>Bacillati</taxon>
        <taxon>Actinomycetota</taxon>
        <taxon>Coriobacteriia</taxon>
        <taxon>Eggerthellales</taxon>
        <taxon>Eggerthellaceae</taxon>
        <taxon>Gordonibacter</taxon>
    </lineage>
</organism>
<comment type="similarity">
    <text evidence="7">Belongs to the drug/metabolite transporter (DMT) superfamily. Small multidrug resistance (SMR) (TC 2.A.7.1) family.</text>
</comment>
<keyword evidence="3" id="KW-1003">Cell membrane</keyword>
<evidence type="ECO:0000256" key="3">
    <source>
        <dbReference type="ARBA" id="ARBA00022475"/>
    </source>
</evidence>
<gene>
    <name evidence="8" type="ORF">GO738_00350</name>
</gene>
<dbReference type="GO" id="GO:0022857">
    <property type="term" value="F:transmembrane transporter activity"/>
    <property type="evidence" value="ECO:0007669"/>
    <property type="project" value="InterPro"/>
</dbReference>
<dbReference type="EMBL" id="WPOC01000001">
    <property type="protein sequence ID" value="MVN13821.1"/>
    <property type="molecule type" value="Genomic_DNA"/>
</dbReference>
<name>A0A6N8IDA4_9ACTN</name>
<keyword evidence="5" id="KW-1133">Transmembrane helix</keyword>
<comment type="caution">
    <text evidence="8">The sequence shown here is derived from an EMBL/GenBank/DDBJ whole genome shotgun (WGS) entry which is preliminary data.</text>
</comment>
<dbReference type="GeneID" id="97352749"/>
<evidence type="ECO:0000256" key="4">
    <source>
        <dbReference type="ARBA" id="ARBA00022692"/>
    </source>
</evidence>
<keyword evidence="2" id="KW-0813">Transport</keyword>
<dbReference type="Proteomes" id="UP000468327">
    <property type="component" value="Unassembled WGS sequence"/>
</dbReference>
<dbReference type="Pfam" id="PF00893">
    <property type="entry name" value="Multi_Drug_Res"/>
    <property type="match status" value="1"/>
</dbReference>
<dbReference type="PANTHER" id="PTHR30561:SF1">
    <property type="entry name" value="MULTIDRUG TRANSPORTER EMRE"/>
    <property type="match status" value="1"/>
</dbReference>
<evidence type="ECO:0000256" key="5">
    <source>
        <dbReference type="ARBA" id="ARBA00022989"/>
    </source>
</evidence>
<dbReference type="RefSeq" id="WP_123672766.1">
    <property type="nucleotide sequence ID" value="NZ_BAABZN010000001.1"/>
</dbReference>
<dbReference type="AlphaFoldDB" id="A0A6N8IDA4"/>
<proteinExistence type="inferred from homology"/>
<dbReference type="InterPro" id="IPR045324">
    <property type="entry name" value="Small_multidrug_res"/>
</dbReference>
<keyword evidence="6" id="KW-0472">Membrane</keyword>
<dbReference type="Gene3D" id="1.10.3730.20">
    <property type="match status" value="1"/>
</dbReference>
<reference evidence="8 9" key="1">
    <citation type="submission" date="2019-11" db="EMBL/GenBank/DDBJ databases">
        <title>Whole genome shotgun sequencing (WGS) data from Adlercreutzia equolifaciens ResAG-91, Eggerthella lenta MRI-F36, MRI-F37, MRI-F40, ResAG-49, ResAG-88, ResAG-121, ResAG-145, and Gordonibacter sp. ResAG-5, ResAG-26, ResAG-43, ResAG-50, ResAG-59.</title>
        <authorList>
            <person name="Stoll D.A."/>
            <person name="Danylec N."/>
            <person name="Franz C.M.A.P."/>
            <person name="Huch M."/>
        </authorList>
    </citation>
    <scope>NUCLEOTIDE SEQUENCE [LARGE SCALE GENOMIC DNA]</scope>
    <source>
        <strain evidence="8 9">ResAG-59</strain>
    </source>
</reference>
<keyword evidence="9" id="KW-1185">Reference proteome</keyword>
<keyword evidence="4 7" id="KW-0812">Transmembrane</keyword>
<accession>A0A6N8IDA4</accession>
<evidence type="ECO:0000313" key="8">
    <source>
        <dbReference type="EMBL" id="MVN13821.1"/>
    </source>
</evidence>
<evidence type="ECO:0000256" key="6">
    <source>
        <dbReference type="ARBA" id="ARBA00023136"/>
    </source>
</evidence>
<dbReference type="InterPro" id="IPR037185">
    <property type="entry name" value="EmrE-like"/>
</dbReference>
<dbReference type="FunFam" id="1.10.3730.20:FF:000001">
    <property type="entry name" value="Quaternary ammonium compound resistance transporter SugE"/>
    <property type="match status" value="1"/>
</dbReference>
<dbReference type="SUPFAM" id="SSF103481">
    <property type="entry name" value="Multidrug resistance efflux transporter EmrE"/>
    <property type="match status" value="1"/>
</dbReference>